<organism evidence="1 2">
    <name type="scientific">Calicophoron daubneyi</name>
    <name type="common">Rumen fluke</name>
    <name type="synonym">Paramphistomum daubneyi</name>
    <dbReference type="NCBI Taxonomy" id="300641"/>
    <lineage>
        <taxon>Eukaryota</taxon>
        <taxon>Metazoa</taxon>
        <taxon>Spiralia</taxon>
        <taxon>Lophotrochozoa</taxon>
        <taxon>Platyhelminthes</taxon>
        <taxon>Trematoda</taxon>
        <taxon>Digenea</taxon>
        <taxon>Plagiorchiida</taxon>
        <taxon>Pronocephalata</taxon>
        <taxon>Paramphistomoidea</taxon>
        <taxon>Paramphistomidae</taxon>
        <taxon>Calicophoron</taxon>
    </lineage>
</organism>
<sequence>MLHLLNCFTLPVLIVTNVYRNSFRDIGIALDALVDAAEKATILRIDCSNFIRPIRRRTFTERIASELQSPVYRPKIVLFPPVFSIIMKLLVVTGKTICI</sequence>
<proteinExistence type="predicted"/>
<protein>
    <submittedName>
        <fullName evidence="1">Uncharacterized protein</fullName>
    </submittedName>
</protein>
<dbReference type="EMBL" id="CAXLJL010000059">
    <property type="protein sequence ID" value="CAL5130274.1"/>
    <property type="molecule type" value="Genomic_DNA"/>
</dbReference>
<reference evidence="1" key="1">
    <citation type="submission" date="2024-06" db="EMBL/GenBank/DDBJ databases">
        <authorList>
            <person name="Liu X."/>
            <person name="Lenzi L."/>
            <person name="Haldenby T S."/>
            <person name="Uol C."/>
        </authorList>
    </citation>
    <scope>NUCLEOTIDE SEQUENCE</scope>
</reference>
<gene>
    <name evidence="1" type="ORF">CDAUBV1_LOCUS1687</name>
</gene>
<accession>A0AAV2T2T0</accession>
<evidence type="ECO:0000313" key="2">
    <source>
        <dbReference type="Proteomes" id="UP001497525"/>
    </source>
</evidence>
<dbReference type="AlphaFoldDB" id="A0AAV2T2T0"/>
<comment type="caution">
    <text evidence="1">The sequence shown here is derived from an EMBL/GenBank/DDBJ whole genome shotgun (WGS) entry which is preliminary data.</text>
</comment>
<evidence type="ECO:0000313" key="1">
    <source>
        <dbReference type="EMBL" id="CAL5130274.1"/>
    </source>
</evidence>
<name>A0AAV2T2T0_CALDB</name>
<dbReference type="Proteomes" id="UP001497525">
    <property type="component" value="Unassembled WGS sequence"/>
</dbReference>